<keyword evidence="3" id="KW-0808">Transferase</keyword>
<name>A0A9X8UKK0_9FIRM</name>
<dbReference type="InterPro" id="IPR022754">
    <property type="entry name" value="DNA_pol_III_gamma-3"/>
</dbReference>
<evidence type="ECO:0000256" key="3">
    <source>
        <dbReference type="ARBA" id="ARBA00022679"/>
    </source>
</evidence>
<dbReference type="Pfam" id="PF12169">
    <property type="entry name" value="DNA_pol3_gamma3"/>
    <property type="match status" value="1"/>
</dbReference>
<evidence type="ECO:0000313" key="15">
    <source>
        <dbReference type="Proteomes" id="UP000294682"/>
    </source>
</evidence>
<dbReference type="GO" id="GO:0009360">
    <property type="term" value="C:DNA polymerase III complex"/>
    <property type="evidence" value="ECO:0007669"/>
    <property type="project" value="InterPro"/>
</dbReference>
<gene>
    <name evidence="14" type="ORF">EDD78_102161</name>
</gene>
<dbReference type="Pfam" id="PF22608">
    <property type="entry name" value="DNAX_ATPase_lid"/>
    <property type="match status" value="1"/>
</dbReference>
<dbReference type="Pfam" id="PF13177">
    <property type="entry name" value="DNA_pol3_delta2"/>
    <property type="match status" value="1"/>
</dbReference>
<evidence type="ECO:0000256" key="12">
    <source>
        <dbReference type="SAM" id="MobiDB-lite"/>
    </source>
</evidence>
<evidence type="ECO:0000256" key="2">
    <source>
        <dbReference type="ARBA" id="ARBA00012417"/>
    </source>
</evidence>
<keyword evidence="15" id="KW-1185">Reference proteome</keyword>
<dbReference type="Gene3D" id="1.10.8.60">
    <property type="match status" value="1"/>
</dbReference>
<evidence type="ECO:0000256" key="9">
    <source>
        <dbReference type="ARBA" id="ARBA00022840"/>
    </source>
</evidence>
<dbReference type="EC" id="2.7.7.7" evidence="2"/>
<dbReference type="PANTHER" id="PTHR11669:SF0">
    <property type="entry name" value="PROTEIN STICHEL-LIKE 2"/>
    <property type="match status" value="1"/>
</dbReference>
<dbReference type="GO" id="GO:0005524">
    <property type="term" value="F:ATP binding"/>
    <property type="evidence" value="ECO:0007669"/>
    <property type="project" value="UniProtKB-KW"/>
</dbReference>
<dbReference type="NCBIfam" id="TIGR02397">
    <property type="entry name" value="dnaX_nterm"/>
    <property type="match status" value="1"/>
</dbReference>
<dbReference type="InterPro" id="IPR050238">
    <property type="entry name" value="DNA_Rep/Repair_Clamp_Loader"/>
</dbReference>
<dbReference type="Proteomes" id="UP000294682">
    <property type="component" value="Unassembled WGS sequence"/>
</dbReference>
<evidence type="ECO:0000256" key="8">
    <source>
        <dbReference type="ARBA" id="ARBA00022833"/>
    </source>
</evidence>
<dbReference type="InterPro" id="IPR045085">
    <property type="entry name" value="HLD_clamp_pol_III_gamma_tau"/>
</dbReference>
<dbReference type="AlphaFoldDB" id="A0A9X8UKK0"/>
<dbReference type="Gene3D" id="3.40.50.300">
    <property type="entry name" value="P-loop containing nucleotide triphosphate hydrolases"/>
    <property type="match status" value="1"/>
</dbReference>
<dbReference type="GO" id="GO:0003887">
    <property type="term" value="F:DNA-directed DNA polymerase activity"/>
    <property type="evidence" value="ECO:0007669"/>
    <property type="project" value="UniProtKB-KW"/>
</dbReference>
<keyword evidence="7" id="KW-0547">Nucleotide-binding</keyword>
<dbReference type="CDD" id="cd18137">
    <property type="entry name" value="HLD_clamp_pol_III_gamma_tau"/>
    <property type="match status" value="1"/>
</dbReference>
<keyword evidence="9" id="KW-0067">ATP-binding</keyword>
<organism evidence="14 15">
    <name type="scientific">Harryflintia acetispora</name>
    <dbReference type="NCBI Taxonomy" id="1849041"/>
    <lineage>
        <taxon>Bacteria</taxon>
        <taxon>Bacillati</taxon>
        <taxon>Bacillota</taxon>
        <taxon>Clostridia</taxon>
        <taxon>Eubacteriales</taxon>
        <taxon>Oscillospiraceae</taxon>
        <taxon>Harryflintia</taxon>
    </lineage>
</organism>
<comment type="catalytic activity">
    <reaction evidence="11">
        <text>DNA(n) + a 2'-deoxyribonucleoside 5'-triphosphate = DNA(n+1) + diphosphate</text>
        <dbReference type="Rhea" id="RHEA:22508"/>
        <dbReference type="Rhea" id="RHEA-COMP:17339"/>
        <dbReference type="Rhea" id="RHEA-COMP:17340"/>
        <dbReference type="ChEBI" id="CHEBI:33019"/>
        <dbReference type="ChEBI" id="CHEBI:61560"/>
        <dbReference type="ChEBI" id="CHEBI:173112"/>
        <dbReference type="EC" id="2.7.7.7"/>
    </reaction>
</comment>
<feature type="region of interest" description="Disordered" evidence="12">
    <location>
        <begin position="395"/>
        <end position="415"/>
    </location>
</feature>
<feature type="domain" description="AAA+ ATPase" evidence="13">
    <location>
        <begin position="36"/>
        <end position="178"/>
    </location>
</feature>
<keyword evidence="10" id="KW-0239">DNA-directed DNA polymerase</keyword>
<dbReference type="GO" id="GO:0046872">
    <property type="term" value="F:metal ion binding"/>
    <property type="evidence" value="ECO:0007669"/>
    <property type="project" value="UniProtKB-KW"/>
</dbReference>
<dbReference type="GO" id="GO:0006261">
    <property type="term" value="P:DNA-templated DNA replication"/>
    <property type="evidence" value="ECO:0007669"/>
    <property type="project" value="TreeGrafter"/>
</dbReference>
<evidence type="ECO:0000256" key="1">
    <source>
        <dbReference type="ARBA" id="ARBA00006360"/>
    </source>
</evidence>
<dbReference type="InterPro" id="IPR003593">
    <property type="entry name" value="AAA+_ATPase"/>
</dbReference>
<keyword evidence="5" id="KW-0235">DNA replication</keyword>
<evidence type="ECO:0000256" key="7">
    <source>
        <dbReference type="ARBA" id="ARBA00022741"/>
    </source>
</evidence>
<feature type="compositionally biased region" description="Low complexity" evidence="12">
    <location>
        <begin position="395"/>
        <end position="405"/>
    </location>
</feature>
<evidence type="ECO:0000256" key="4">
    <source>
        <dbReference type="ARBA" id="ARBA00022695"/>
    </source>
</evidence>
<evidence type="ECO:0000256" key="11">
    <source>
        <dbReference type="ARBA" id="ARBA00049244"/>
    </source>
</evidence>
<sequence length="533" mass="58307">MYQALYRKYRPRTFDDVYGQKAITTTLKNELENGKPSHAYLFTGLRGSGKTTCSKIIAKAVNCLQPKGGNPCCECEICTGIDNDSVTDVMEIDAASNSGVDYIRELREQAFYQPVQCKKRVYIIDEVHMLSTEAFNALLKIMEEPPEHVLFILATTEVHKVPATIISRCQRFDFKRIDPEDIADRLSYIASQEGFSIERDAALMIARLADGGMRDAISLLDQCWSHSAAIDLKTVADCAGLSSSDMLFAISDAIAGGDCAAALLALSGAAGGSADIARLCEQLVGHFRNLMIARCTDKLSSLVVCLPQELERFNQSAAAFAVPRLLFILDCLQDTLARMGRTPNKRLELEMALVRICESPSPAALAPAASVPPVAADGALAARLAKLEAALQGGSAPSASPAAPEAQDEAPKKPVLPPEELRKRAVPFPRWAEVLEKLKEKNRALYGALIGSNAYLADDLILIDSKNELFLKLIRENEYSKQNIHECIIEITGKKHRLGPFKEGHYKIEEGADPLDELLKNANELDIDLKVSE</sequence>
<dbReference type="GO" id="GO:0003677">
    <property type="term" value="F:DNA binding"/>
    <property type="evidence" value="ECO:0007669"/>
    <property type="project" value="InterPro"/>
</dbReference>
<accession>A0A9X8UKK0</accession>
<evidence type="ECO:0000256" key="6">
    <source>
        <dbReference type="ARBA" id="ARBA00022723"/>
    </source>
</evidence>
<dbReference type="SUPFAM" id="SSF52540">
    <property type="entry name" value="P-loop containing nucleoside triphosphate hydrolases"/>
    <property type="match status" value="1"/>
</dbReference>
<dbReference type="RefSeq" id="WP_132083964.1">
    <property type="nucleotide sequence ID" value="NZ_SLUK01000002.1"/>
</dbReference>
<proteinExistence type="inferred from homology"/>
<dbReference type="InterPro" id="IPR027417">
    <property type="entry name" value="P-loop_NTPase"/>
</dbReference>
<keyword evidence="6" id="KW-0479">Metal-binding</keyword>
<evidence type="ECO:0000259" key="13">
    <source>
        <dbReference type="SMART" id="SM00382"/>
    </source>
</evidence>
<evidence type="ECO:0000313" key="14">
    <source>
        <dbReference type="EMBL" id="TCL44540.1"/>
    </source>
</evidence>
<evidence type="ECO:0000256" key="10">
    <source>
        <dbReference type="ARBA" id="ARBA00022932"/>
    </source>
</evidence>
<dbReference type="CDD" id="cd00009">
    <property type="entry name" value="AAA"/>
    <property type="match status" value="1"/>
</dbReference>
<reference evidence="14 15" key="1">
    <citation type="submission" date="2019-03" db="EMBL/GenBank/DDBJ databases">
        <title>Genomic Encyclopedia of Type Strains, Phase IV (KMG-IV): sequencing the most valuable type-strain genomes for metagenomic binning, comparative biology and taxonomic classification.</title>
        <authorList>
            <person name="Goeker M."/>
        </authorList>
    </citation>
    <scope>NUCLEOTIDE SEQUENCE [LARGE SCALE GENOMIC DNA]</scope>
    <source>
        <strain evidence="14 15">DSM 100433</strain>
    </source>
</reference>
<keyword evidence="4" id="KW-0548">Nucleotidyltransferase</keyword>
<dbReference type="FunFam" id="3.40.50.300:FF:000014">
    <property type="entry name" value="DNA polymerase III subunit gamma/tau"/>
    <property type="match status" value="1"/>
</dbReference>
<evidence type="ECO:0000256" key="5">
    <source>
        <dbReference type="ARBA" id="ARBA00022705"/>
    </source>
</evidence>
<protein>
    <recommendedName>
        <fullName evidence="2">DNA-directed DNA polymerase</fullName>
        <ecNumber evidence="2">2.7.7.7</ecNumber>
    </recommendedName>
</protein>
<keyword evidence="8" id="KW-0862">Zinc</keyword>
<dbReference type="SUPFAM" id="SSF48019">
    <property type="entry name" value="post-AAA+ oligomerization domain-like"/>
    <property type="match status" value="1"/>
</dbReference>
<dbReference type="NCBIfam" id="NF004046">
    <property type="entry name" value="PRK05563.1"/>
    <property type="match status" value="1"/>
</dbReference>
<dbReference type="InterPro" id="IPR012763">
    <property type="entry name" value="DNA_pol_III_sug/sutau_N"/>
</dbReference>
<dbReference type="PANTHER" id="PTHR11669">
    <property type="entry name" value="REPLICATION FACTOR C / DNA POLYMERASE III GAMMA-TAU SUBUNIT"/>
    <property type="match status" value="1"/>
</dbReference>
<dbReference type="EMBL" id="SLUK01000002">
    <property type="protein sequence ID" value="TCL44540.1"/>
    <property type="molecule type" value="Genomic_DNA"/>
</dbReference>
<dbReference type="InterPro" id="IPR008921">
    <property type="entry name" value="DNA_pol3_clamp-load_cplx_C"/>
</dbReference>
<dbReference type="SMART" id="SM00382">
    <property type="entry name" value="AAA"/>
    <property type="match status" value="1"/>
</dbReference>
<comment type="similarity">
    <text evidence="1">Belongs to the DnaX/STICHEL family.</text>
</comment>
<comment type="caution">
    <text evidence="14">The sequence shown here is derived from an EMBL/GenBank/DDBJ whole genome shotgun (WGS) entry which is preliminary data.</text>
</comment>
<dbReference type="Gene3D" id="1.20.272.10">
    <property type="match status" value="1"/>
</dbReference>